<dbReference type="Pfam" id="PF00535">
    <property type="entry name" value="Glycos_transf_2"/>
    <property type="match status" value="1"/>
</dbReference>
<organism evidence="2 3">
    <name type="scientific">Brachyspira hampsonii</name>
    <dbReference type="NCBI Taxonomy" id="1287055"/>
    <lineage>
        <taxon>Bacteria</taxon>
        <taxon>Pseudomonadati</taxon>
        <taxon>Spirochaetota</taxon>
        <taxon>Spirochaetia</taxon>
        <taxon>Brachyspirales</taxon>
        <taxon>Brachyspiraceae</taxon>
        <taxon>Brachyspira</taxon>
    </lineage>
</organism>
<evidence type="ECO:0000313" key="2">
    <source>
        <dbReference type="EMBL" id="OEJ15956.1"/>
    </source>
</evidence>
<dbReference type="GO" id="GO:0016758">
    <property type="term" value="F:hexosyltransferase activity"/>
    <property type="evidence" value="ECO:0007669"/>
    <property type="project" value="UniProtKB-ARBA"/>
</dbReference>
<evidence type="ECO:0000259" key="1">
    <source>
        <dbReference type="Pfam" id="PF00535"/>
    </source>
</evidence>
<dbReference type="InterPro" id="IPR029044">
    <property type="entry name" value="Nucleotide-diphossugar_trans"/>
</dbReference>
<comment type="caution">
    <text evidence="2">The sequence shown here is derived from an EMBL/GenBank/DDBJ whole genome shotgun (WGS) entry which is preliminary data.</text>
</comment>
<gene>
    <name evidence="2" type="ORF">BFL38_10895</name>
</gene>
<dbReference type="EMBL" id="MDCO01000001">
    <property type="protein sequence ID" value="OEJ15956.1"/>
    <property type="molecule type" value="Genomic_DNA"/>
</dbReference>
<proteinExistence type="predicted"/>
<dbReference type="Proteomes" id="UP000095247">
    <property type="component" value="Unassembled WGS sequence"/>
</dbReference>
<dbReference type="SUPFAM" id="SSF53448">
    <property type="entry name" value="Nucleotide-diphospho-sugar transferases"/>
    <property type="match status" value="2"/>
</dbReference>
<sequence>MKSEDDIVIKSNPLISIIIPVYNGENYIEDSISSALNQTYRNIEVIVVDDGSKDNTANIINNFSSKITYIYKDNGGVSSALNCAIKAAKGDYISWLSHDDIYYPNKIEEEVNELKNTDEKTVIYSGFEFVNEKLELITAFENSSKTEYRRLNNNFYSILLSDIGGCTLLIPKVVFSNVGFFNENLLCVQDYDFWFRMFKHGYKVKYIPKVLLQYRIHKKQDSNSKKDLLRNEGNKLWINILKNINDDEYQSIFFNRYNVLNKIKNRMQNSVYDKLIDFINTELEIYKEDNKQYYSNNNKISIIINIYNRDYDNINSIINSIIDQNYNNIEIIFITNNKLNVNFNMEYKIFNPEKNNNILDIIDGNFVQFINNNEILLKDKLHSQFNEFIEDPSIDISYSNYYFEKNNKKIYPKLESLNFNEDKQFEDMLYFWDNPIYIPLCSMLIKRKVFEKINMIYDNDYNIIMQLSFYGKMKFINKYFFYYTDDLQNTNYYIKVENEINENKYIVDRFKDYILLDNFYLYRSKFLKYYSLKNLDKKSTCHLFKIEFNVSYLYINIFNIRITLKRSKKIFYRIFLLLYLLLNKNRKKK</sequence>
<accession>A0A1E5NIL9</accession>
<dbReference type="AlphaFoldDB" id="A0A1E5NIL9"/>
<dbReference type="Gene3D" id="3.90.550.10">
    <property type="entry name" value="Spore Coat Polysaccharide Biosynthesis Protein SpsA, Chain A"/>
    <property type="match status" value="2"/>
</dbReference>
<evidence type="ECO:0000313" key="3">
    <source>
        <dbReference type="Proteomes" id="UP000095247"/>
    </source>
</evidence>
<feature type="domain" description="Glycosyltransferase 2-like" evidence="1">
    <location>
        <begin position="16"/>
        <end position="170"/>
    </location>
</feature>
<dbReference type="PANTHER" id="PTHR22916:SF3">
    <property type="entry name" value="UDP-GLCNAC:BETAGAL BETA-1,3-N-ACETYLGLUCOSAMINYLTRANSFERASE-LIKE PROTEIN 1"/>
    <property type="match status" value="1"/>
</dbReference>
<dbReference type="InterPro" id="IPR001173">
    <property type="entry name" value="Glyco_trans_2-like"/>
</dbReference>
<protein>
    <recommendedName>
        <fullName evidence="1">Glycosyltransferase 2-like domain-containing protein</fullName>
    </recommendedName>
</protein>
<dbReference type="PANTHER" id="PTHR22916">
    <property type="entry name" value="GLYCOSYLTRANSFERASE"/>
    <property type="match status" value="1"/>
</dbReference>
<name>A0A1E5NIL9_9SPIR</name>
<reference evidence="2 3" key="1">
    <citation type="submission" date="2016-08" db="EMBL/GenBank/DDBJ databases">
        <title>Characterization and recognition of Brachyspira hampsonii sp. nov., a novel intestinal spirochete that is pathogenic to pigs.</title>
        <authorList>
            <person name="Mirajkar N."/>
            <person name="La T."/>
            <person name="Phillips N."/>
            <person name="Hampson D."/>
            <person name="Gebhart C."/>
        </authorList>
    </citation>
    <scope>NUCLEOTIDE SEQUENCE [LARGE SCALE GENOMIC DNA]</scope>
    <source>
        <strain evidence="2 3">P280/1</strain>
    </source>
</reference>